<evidence type="ECO:0000313" key="1">
    <source>
        <dbReference type="EMBL" id="PWY67962.1"/>
    </source>
</evidence>
<feature type="non-terminal residue" evidence="1">
    <location>
        <position position="1"/>
    </location>
</feature>
<dbReference type="RefSeq" id="XP_025462011.1">
    <property type="nucleotide sequence ID" value="XM_025608702.1"/>
</dbReference>
<keyword evidence="2" id="KW-1185">Reference proteome</keyword>
<accession>A0A317V545</accession>
<dbReference type="GeneID" id="37110845"/>
<dbReference type="OrthoDB" id="4502630at2759"/>
<dbReference type="AlphaFoldDB" id="A0A317V545"/>
<sequence length="230" mass="26490">PRAERDLIASLDGFCVQDDFDVVVTGLPKPLQCICLQTLVGTLLAKECMVRFFMNAFWYLVPQPTSDAGEEKPPINTAGFEDQILTLYRNMLDSNPSDAHHWRIWTTRFSNADNAFGNNMAAHRKSMVDRICEEIFGQELLQSLLRNSDQNSRDQALGELKEHFNFASDLSVRISAKLQYLHNHQLNGRRILYMQSPAIWVCERYDIFRRRSLERPATVYVEDRESPSSS</sequence>
<comment type="caution">
    <text evidence="1">The sequence shown here is derived from an EMBL/GenBank/DDBJ whole genome shotgun (WGS) entry which is preliminary data.</text>
</comment>
<gene>
    <name evidence="1" type="ORF">BO94DRAFT_478676</name>
</gene>
<dbReference type="EMBL" id="MSFK01000046">
    <property type="protein sequence ID" value="PWY67962.1"/>
    <property type="molecule type" value="Genomic_DNA"/>
</dbReference>
<protein>
    <submittedName>
        <fullName evidence="1">Uncharacterized protein</fullName>
    </submittedName>
</protein>
<organism evidence="1 2">
    <name type="scientific">Aspergillus sclerotioniger CBS 115572</name>
    <dbReference type="NCBI Taxonomy" id="1450535"/>
    <lineage>
        <taxon>Eukaryota</taxon>
        <taxon>Fungi</taxon>
        <taxon>Dikarya</taxon>
        <taxon>Ascomycota</taxon>
        <taxon>Pezizomycotina</taxon>
        <taxon>Eurotiomycetes</taxon>
        <taxon>Eurotiomycetidae</taxon>
        <taxon>Eurotiales</taxon>
        <taxon>Aspergillaceae</taxon>
        <taxon>Aspergillus</taxon>
        <taxon>Aspergillus subgen. Circumdati</taxon>
    </lineage>
</organism>
<dbReference type="Proteomes" id="UP000246702">
    <property type="component" value="Unassembled WGS sequence"/>
</dbReference>
<evidence type="ECO:0000313" key="2">
    <source>
        <dbReference type="Proteomes" id="UP000246702"/>
    </source>
</evidence>
<proteinExistence type="predicted"/>
<reference evidence="1 2" key="1">
    <citation type="submission" date="2016-12" db="EMBL/GenBank/DDBJ databases">
        <title>The genomes of Aspergillus section Nigri reveals drivers in fungal speciation.</title>
        <authorList>
            <consortium name="DOE Joint Genome Institute"/>
            <person name="Vesth T.C."/>
            <person name="Nybo J."/>
            <person name="Theobald S."/>
            <person name="Brandl J."/>
            <person name="Frisvad J.C."/>
            <person name="Nielsen K.F."/>
            <person name="Lyhne E.K."/>
            <person name="Kogle M.E."/>
            <person name="Kuo A."/>
            <person name="Riley R."/>
            <person name="Clum A."/>
            <person name="Nolan M."/>
            <person name="Lipzen A."/>
            <person name="Salamov A."/>
            <person name="Henrissat B."/>
            <person name="Wiebenga A."/>
            <person name="De Vries R.P."/>
            <person name="Grigoriev I.V."/>
            <person name="Mortensen U.H."/>
            <person name="Andersen M.R."/>
            <person name="Baker S.E."/>
        </authorList>
    </citation>
    <scope>NUCLEOTIDE SEQUENCE [LARGE SCALE GENOMIC DNA]</scope>
    <source>
        <strain evidence="1 2">CBS 115572</strain>
    </source>
</reference>
<name>A0A317V545_9EURO</name>